<keyword evidence="4" id="KW-1185">Reference proteome</keyword>
<dbReference type="EMBL" id="ML170386">
    <property type="protein sequence ID" value="TDL14129.1"/>
    <property type="molecule type" value="Genomic_DNA"/>
</dbReference>
<name>A0A4Y7PHV5_9AGAM</name>
<evidence type="ECO:0000259" key="2">
    <source>
        <dbReference type="Pfam" id="PF20153"/>
    </source>
</evidence>
<protein>
    <recommendedName>
        <fullName evidence="2">DUF6535 domain-containing protein</fullName>
    </recommendedName>
</protein>
<feature type="transmembrane region" description="Helical" evidence="1">
    <location>
        <begin position="156"/>
        <end position="183"/>
    </location>
</feature>
<keyword evidence="1" id="KW-0812">Transmembrane</keyword>
<feature type="domain" description="DUF6535" evidence="2">
    <location>
        <begin position="17"/>
        <end position="184"/>
    </location>
</feature>
<sequence>MADPNLPTRDRVDGQHWTTVRELWMRKDKEQCESWKDEVQNVLIFSGLFSAIVTAFLIQSQTDLRPDPAEETVQLLRQIATQSAGKNWVAEVEPGTDAISIGVNVLWFLSLVLSLTTALVGIVSLQWIRSHLPDLGDGADSLGLSYMHSLGLRQSYIPLVFTSLPIMLIFGLTFFLIGLIVFLFRLSWPVAIPVTFAIACTFTFLVITTALPALQSSPVKWPSDNPANKLPPGALEVLIDTLSRFFSFAADFRPSNEIIGQTTHTSSYTYWFLVLSAKILTACSLSKEMLARNSYMLTIIAVRLGERKEGDYLFHTASIYASKISTSRAMQSSPFWGDFLRAVKHYRDDFLRDDVHHPKSPLRKAVKADEVEWVNIDQALEALEPSDTAFASDPHEANDTLAAHRPLAPTHGQDHMFGKGGEHSGRTGDAAVGIMIRLQRIFAWLLGILFLDV</sequence>
<evidence type="ECO:0000256" key="1">
    <source>
        <dbReference type="SAM" id="Phobius"/>
    </source>
</evidence>
<evidence type="ECO:0000313" key="3">
    <source>
        <dbReference type="EMBL" id="TDL14129.1"/>
    </source>
</evidence>
<accession>A0A4Y7PHV5</accession>
<gene>
    <name evidence="3" type="ORF">BD410DRAFT_809974</name>
</gene>
<feature type="transmembrane region" description="Helical" evidence="1">
    <location>
        <begin position="190"/>
        <end position="214"/>
    </location>
</feature>
<dbReference type="InterPro" id="IPR045338">
    <property type="entry name" value="DUF6535"/>
</dbReference>
<dbReference type="AlphaFoldDB" id="A0A4Y7PHV5"/>
<feature type="transmembrane region" description="Helical" evidence="1">
    <location>
        <begin position="105"/>
        <end position="128"/>
    </location>
</feature>
<organism evidence="3 4">
    <name type="scientific">Rickenella mellea</name>
    <dbReference type="NCBI Taxonomy" id="50990"/>
    <lineage>
        <taxon>Eukaryota</taxon>
        <taxon>Fungi</taxon>
        <taxon>Dikarya</taxon>
        <taxon>Basidiomycota</taxon>
        <taxon>Agaricomycotina</taxon>
        <taxon>Agaricomycetes</taxon>
        <taxon>Hymenochaetales</taxon>
        <taxon>Rickenellaceae</taxon>
        <taxon>Rickenella</taxon>
    </lineage>
</organism>
<dbReference type="OrthoDB" id="3235960at2759"/>
<keyword evidence="1" id="KW-1133">Transmembrane helix</keyword>
<dbReference type="Proteomes" id="UP000294933">
    <property type="component" value="Unassembled WGS sequence"/>
</dbReference>
<dbReference type="VEuPathDB" id="FungiDB:BD410DRAFT_809974"/>
<keyword evidence="1" id="KW-0472">Membrane</keyword>
<evidence type="ECO:0000313" key="4">
    <source>
        <dbReference type="Proteomes" id="UP000294933"/>
    </source>
</evidence>
<dbReference type="Pfam" id="PF20153">
    <property type="entry name" value="DUF6535"/>
    <property type="match status" value="1"/>
</dbReference>
<reference evidence="3 4" key="1">
    <citation type="submission" date="2018-06" db="EMBL/GenBank/DDBJ databases">
        <title>A transcriptomic atlas of mushroom development highlights an independent origin of complex multicellularity.</title>
        <authorList>
            <consortium name="DOE Joint Genome Institute"/>
            <person name="Krizsan K."/>
            <person name="Almasi E."/>
            <person name="Merenyi Z."/>
            <person name="Sahu N."/>
            <person name="Viragh M."/>
            <person name="Koszo T."/>
            <person name="Mondo S."/>
            <person name="Kiss B."/>
            <person name="Balint B."/>
            <person name="Kues U."/>
            <person name="Barry K."/>
            <person name="Hegedus J.C."/>
            <person name="Henrissat B."/>
            <person name="Johnson J."/>
            <person name="Lipzen A."/>
            <person name="Ohm R."/>
            <person name="Nagy I."/>
            <person name="Pangilinan J."/>
            <person name="Yan J."/>
            <person name="Xiong Y."/>
            <person name="Grigoriev I.V."/>
            <person name="Hibbett D.S."/>
            <person name="Nagy L.G."/>
        </authorList>
    </citation>
    <scope>NUCLEOTIDE SEQUENCE [LARGE SCALE GENOMIC DNA]</scope>
    <source>
        <strain evidence="3 4">SZMC22713</strain>
    </source>
</reference>
<proteinExistence type="predicted"/>